<protein>
    <submittedName>
        <fullName evidence="2">Uncharacterized protein</fullName>
    </submittedName>
</protein>
<gene>
    <name evidence="2" type="ORF">A6770_22075</name>
</gene>
<evidence type="ECO:0000313" key="3">
    <source>
        <dbReference type="Proteomes" id="UP000252107"/>
    </source>
</evidence>
<keyword evidence="3" id="KW-1185">Reference proteome</keyword>
<organism evidence="2 3">
    <name type="scientific">Nostoc minutum NIES-26</name>
    <dbReference type="NCBI Taxonomy" id="1844469"/>
    <lineage>
        <taxon>Bacteria</taxon>
        <taxon>Bacillati</taxon>
        <taxon>Cyanobacteriota</taxon>
        <taxon>Cyanophyceae</taxon>
        <taxon>Nostocales</taxon>
        <taxon>Nostocaceae</taxon>
        <taxon>Nostoc</taxon>
    </lineage>
</organism>
<feature type="region of interest" description="Disordered" evidence="1">
    <location>
        <begin position="52"/>
        <end position="144"/>
    </location>
</feature>
<feature type="compositionally biased region" description="Polar residues" evidence="1">
    <location>
        <begin position="52"/>
        <end position="88"/>
    </location>
</feature>
<name>A0A367R0D8_9NOSO</name>
<comment type="caution">
    <text evidence="2">The sequence shown here is derived from an EMBL/GenBank/DDBJ whole genome shotgun (WGS) entry which is preliminary data.</text>
</comment>
<dbReference type="AlphaFoldDB" id="A0A367R0D8"/>
<dbReference type="EMBL" id="LXQD01000293">
    <property type="protein sequence ID" value="RCJ29421.1"/>
    <property type="molecule type" value="Genomic_DNA"/>
</dbReference>
<feature type="region of interest" description="Disordered" evidence="1">
    <location>
        <begin position="239"/>
        <end position="260"/>
    </location>
</feature>
<dbReference type="Proteomes" id="UP000252107">
    <property type="component" value="Unassembled WGS sequence"/>
</dbReference>
<reference evidence="2" key="1">
    <citation type="submission" date="2016-04" db="EMBL/GenBank/DDBJ databases">
        <authorList>
            <person name="Tabuchi Yagui T.R."/>
        </authorList>
    </citation>
    <scope>NUCLEOTIDE SEQUENCE [LARGE SCALE GENOMIC DNA]</scope>
    <source>
        <strain evidence="2">NIES-26</strain>
    </source>
</reference>
<evidence type="ECO:0000256" key="1">
    <source>
        <dbReference type="SAM" id="MobiDB-lite"/>
    </source>
</evidence>
<sequence>MSDFLSNLVAKSFNLTTVVQPRTISLFEPVTMTPETELESLFDGDIAPQMSNLPLSTSAAPVSRTSLSTSQVEVSNGGNALPATTNPFINQSISNSQTTSLSSQSHADLSPVTATSNPSSHHTTAPPPLAHPAMPDSQPSLESPTHTIDAAEILLISEQTTHNLVATINPETVPLSSVSPVTATSPLPIPAPKNPSRILVQPQINQKLAVDLPQTSQQSQTTQPPLPTIQVTIGRIEVRATPPAPTPVPTAKSRPHTPAMGLAEYLRQRSGGG</sequence>
<feature type="compositionally biased region" description="Low complexity" evidence="1">
    <location>
        <begin position="89"/>
        <end position="105"/>
    </location>
</feature>
<proteinExistence type="predicted"/>
<accession>A0A367R0D8</accession>
<evidence type="ECO:0000313" key="2">
    <source>
        <dbReference type="EMBL" id="RCJ29421.1"/>
    </source>
</evidence>